<dbReference type="GO" id="GO:0005975">
    <property type="term" value="P:carbohydrate metabolic process"/>
    <property type="evidence" value="ECO:0007669"/>
    <property type="project" value="InterPro"/>
</dbReference>
<dbReference type="GO" id="GO:0005783">
    <property type="term" value="C:endoplasmic reticulum"/>
    <property type="evidence" value="ECO:0007669"/>
    <property type="project" value="TreeGrafter"/>
</dbReference>
<evidence type="ECO:0000313" key="9">
    <source>
        <dbReference type="EMBL" id="OQR99949.1"/>
    </source>
</evidence>
<dbReference type="OrthoDB" id="8118055at2759"/>
<comment type="cofactor">
    <cofactor evidence="1 6">
        <name>Ca(2+)</name>
        <dbReference type="ChEBI" id="CHEBI:29108"/>
    </cofactor>
</comment>
<keyword evidence="10" id="KW-1185">Reference proteome</keyword>
<comment type="caution">
    <text evidence="9">The sequence shown here is derived from an EMBL/GenBank/DDBJ whole genome shotgun (WGS) entry which is preliminary data.</text>
</comment>
<evidence type="ECO:0000256" key="6">
    <source>
        <dbReference type="PIRSR" id="PIRSR601382-2"/>
    </source>
</evidence>
<evidence type="ECO:0000256" key="1">
    <source>
        <dbReference type="ARBA" id="ARBA00001913"/>
    </source>
</evidence>
<evidence type="ECO:0000256" key="4">
    <source>
        <dbReference type="ARBA" id="ARBA00022801"/>
    </source>
</evidence>
<dbReference type="GO" id="GO:0005509">
    <property type="term" value="F:calcium ion binding"/>
    <property type="evidence" value="ECO:0007669"/>
    <property type="project" value="InterPro"/>
</dbReference>
<dbReference type="InterPro" id="IPR036026">
    <property type="entry name" value="Seven-hairpin_glycosidases"/>
</dbReference>
<keyword evidence="5 7" id="KW-1015">Disulfide bond</keyword>
<evidence type="ECO:0000256" key="8">
    <source>
        <dbReference type="RuleBase" id="RU361193"/>
    </source>
</evidence>
<dbReference type="SUPFAM" id="SSF48225">
    <property type="entry name" value="Seven-hairpin glycosidases"/>
    <property type="match status" value="1"/>
</dbReference>
<protein>
    <recommendedName>
        <fullName evidence="8">alpha-1,2-Mannosidase</fullName>
        <ecNumber evidence="8">3.2.1.-</ecNumber>
    </recommendedName>
</protein>
<comment type="pathway">
    <text evidence="2">Protein modification; protein glycosylation.</text>
</comment>
<evidence type="ECO:0000256" key="5">
    <source>
        <dbReference type="ARBA" id="ARBA00023157"/>
    </source>
</evidence>
<dbReference type="STRING" id="74557.A0A1V9ZPQ1"/>
<feature type="binding site" evidence="6">
    <location>
        <position position="244"/>
    </location>
    <ligand>
        <name>Ca(2+)</name>
        <dbReference type="ChEBI" id="CHEBI:29108"/>
    </ligand>
</feature>
<dbReference type="EC" id="3.2.1.-" evidence="8"/>
<dbReference type="Pfam" id="PF01532">
    <property type="entry name" value="Glyco_hydro_47"/>
    <property type="match status" value="1"/>
</dbReference>
<accession>A0A1V9ZPQ1</accession>
<feature type="disulfide bond" evidence="7">
    <location>
        <begin position="91"/>
        <end position="124"/>
    </location>
</feature>
<keyword evidence="4 8" id="KW-0378">Hydrolase</keyword>
<gene>
    <name evidence="9" type="ORF">THRCLA_06327</name>
</gene>
<keyword evidence="6" id="KW-0106">Calcium</keyword>
<sequence length="254" mass="29240">FSTTNSFITIGALADSFYEYLLKVFIYSGKNIPSDGFLRQAYDNAVDGIEQHLMTKSTLVNNDGSLSTHYYLKVLDLPNLQGTEEQDHLLCFVPGMLALGTVGEKDTVKVAKHLDMAKKLMATCYDMYHRQPTGLAPDLVGFPGFEVLRPTYHLRPETVESLMYLYRITKDPMYREWGWEIFQATEKYAKTTYGYGAVHYVDSLYWVQIEDKMESFFMAETLKYHYLLQSPESFVPLDKYVFNTEAHPFNIKAS</sequence>
<dbReference type="Proteomes" id="UP000243217">
    <property type="component" value="Unassembled WGS sequence"/>
</dbReference>
<dbReference type="GO" id="GO:0000139">
    <property type="term" value="C:Golgi membrane"/>
    <property type="evidence" value="ECO:0007669"/>
    <property type="project" value="TreeGrafter"/>
</dbReference>
<dbReference type="PANTHER" id="PTHR11742:SF6">
    <property type="entry name" value="MANNOSYL-OLIGOSACCHARIDE ALPHA-1,2-MANNOSIDASE IA-RELATED"/>
    <property type="match status" value="1"/>
</dbReference>
<dbReference type="PRINTS" id="PR00747">
    <property type="entry name" value="GLYHDRLASE47"/>
</dbReference>
<dbReference type="InterPro" id="IPR050749">
    <property type="entry name" value="Glycosyl_Hydrolase_47"/>
</dbReference>
<proteinExistence type="inferred from homology"/>
<comment type="similarity">
    <text evidence="3 8">Belongs to the glycosyl hydrolase 47 family.</text>
</comment>
<evidence type="ECO:0000313" key="10">
    <source>
        <dbReference type="Proteomes" id="UP000243217"/>
    </source>
</evidence>
<dbReference type="AlphaFoldDB" id="A0A1V9ZPQ1"/>
<dbReference type="InterPro" id="IPR012341">
    <property type="entry name" value="6hp_glycosidase-like_sf"/>
</dbReference>
<name>A0A1V9ZPQ1_9STRA</name>
<keyword evidence="6" id="KW-0479">Metal-binding</keyword>
<dbReference type="InterPro" id="IPR001382">
    <property type="entry name" value="Glyco_hydro_47"/>
</dbReference>
<dbReference type="PANTHER" id="PTHR11742">
    <property type="entry name" value="MANNOSYL-OLIGOSACCHARIDE ALPHA-1,2-MANNOSIDASE-RELATED"/>
    <property type="match status" value="1"/>
</dbReference>
<evidence type="ECO:0000256" key="7">
    <source>
        <dbReference type="PIRSR" id="PIRSR601382-3"/>
    </source>
</evidence>
<dbReference type="GO" id="GO:0004571">
    <property type="term" value="F:mannosyl-oligosaccharide 1,2-alpha-mannosidase activity"/>
    <property type="evidence" value="ECO:0007669"/>
    <property type="project" value="InterPro"/>
</dbReference>
<dbReference type="Gene3D" id="1.50.10.10">
    <property type="match status" value="1"/>
</dbReference>
<feature type="non-terminal residue" evidence="9">
    <location>
        <position position="1"/>
    </location>
</feature>
<keyword evidence="8" id="KW-0326">Glycosidase</keyword>
<evidence type="ECO:0000256" key="2">
    <source>
        <dbReference type="ARBA" id="ARBA00004922"/>
    </source>
</evidence>
<evidence type="ECO:0000256" key="3">
    <source>
        <dbReference type="ARBA" id="ARBA00007658"/>
    </source>
</evidence>
<reference evidence="9 10" key="1">
    <citation type="journal article" date="2014" name="Genome Biol. Evol.">
        <title>The secreted proteins of Achlya hypogyna and Thraustotheca clavata identify the ancestral oomycete secretome and reveal gene acquisitions by horizontal gene transfer.</title>
        <authorList>
            <person name="Misner I."/>
            <person name="Blouin N."/>
            <person name="Leonard G."/>
            <person name="Richards T.A."/>
            <person name="Lane C.E."/>
        </authorList>
    </citation>
    <scope>NUCLEOTIDE SEQUENCE [LARGE SCALE GENOMIC DNA]</scope>
    <source>
        <strain evidence="9 10">ATCC 34112</strain>
    </source>
</reference>
<organism evidence="9 10">
    <name type="scientific">Thraustotheca clavata</name>
    <dbReference type="NCBI Taxonomy" id="74557"/>
    <lineage>
        <taxon>Eukaryota</taxon>
        <taxon>Sar</taxon>
        <taxon>Stramenopiles</taxon>
        <taxon>Oomycota</taxon>
        <taxon>Saprolegniomycetes</taxon>
        <taxon>Saprolegniales</taxon>
        <taxon>Achlyaceae</taxon>
        <taxon>Thraustotheca</taxon>
    </lineage>
</organism>
<dbReference type="EMBL" id="JNBS01001773">
    <property type="protein sequence ID" value="OQR99949.1"/>
    <property type="molecule type" value="Genomic_DNA"/>
</dbReference>